<gene>
    <name evidence="1" type="ORF">S06H3_02486</name>
</gene>
<dbReference type="InterPro" id="IPR036388">
    <property type="entry name" value="WH-like_DNA-bd_sf"/>
</dbReference>
<dbReference type="Gene3D" id="1.10.10.10">
    <property type="entry name" value="Winged helix-like DNA-binding domain superfamily/Winged helix DNA-binding domain"/>
    <property type="match status" value="1"/>
</dbReference>
<comment type="caution">
    <text evidence="1">The sequence shown here is derived from an EMBL/GenBank/DDBJ whole genome shotgun (WGS) entry which is preliminary data.</text>
</comment>
<dbReference type="EMBL" id="BARV01000733">
    <property type="protein sequence ID" value="GAI01688.1"/>
    <property type="molecule type" value="Genomic_DNA"/>
</dbReference>
<proteinExistence type="predicted"/>
<name>X1K546_9ZZZZ</name>
<reference evidence="1" key="1">
    <citation type="journal article" date="2014" name="Front. Microbiol.">
        <title>High frequency of phylogenetically diverse reductive dehalogenase-homologous genes in deep subseafloor sedimentary metagenomes.</title>
        <authorList>
            <person name="Kawai M."/>
            <person name="Futagami T."/>
            <person name="Toyoda A."/>
            <person name="Takaki Y."/>
            <person name="Nishi S."/>
            <person name="Hori S."/>
            <person name="Arai W."/>
            <person name="Tsubouchi T."/>
            <person name="Morono Y."/>
            <person name="Uchiyama I."/>
            <person name="Ito T."/>
            <person name="Fujiyama A."/>
            <person name="Inagaki F."/>
            <person name="Takami H."/>
        </authorList>
    </citation>
    <scope>NUCLEOTIDE SEQUENCE</scope>
    <source>
        <strain evidence="1">Expedition CK06-06</strain>
    </source>
</reference>
<sequence>MLLVYNNPLTPEKIKEITGLEKRRSRSIINELISKYDS</sequence>
<dbReference type="AlphaFoldDB" id="X1K546"/>
<organism evidence="1">
    <name type="scientific">marine sediment metagenome</name>
    <dbReference type="NCBI Taxonomy" id="412755"/>
    <lineage>
        <taxon>unclassified sequences</taxon>
        <taxon>metagenomes</taxon>
        <taxon>ecological metagenomes</taxon>
    </lineage>
</organism>
<evidence type="ECO:0000313" key="1">
    <source>
        <dbReference type="EMBL" id="GAI01688.1"/>
    </source>
</evidence>
<accession>X1K546</accession>
<feature type="non-terminal residue" evidence="1">
    <location>
        <position position="38"/>
    </location>
</feature>
<protein>
    <submittedName>
        <fullName evidence="1">Uncharacterized protein</fullName>
    </submittedName>
</protein>